<evidence type="ECO:0000313" key="2">
    <source>
        <dbReference type="EMBL" id="RXT41805.1"/>
    </source>
</evidence>
<organism evidence="2 3">
    <name type="scientific">Bradyrhizobium betae</name>
    <dbReference type="NCBI Taxonomy" id="244734"/>
    <lineage>
        <taxon>Bacteria</taxon>
        <taxon>Pseudomonadati</taxon>
        <taxon>Pseudomonadota</taxon>
        <taxon>Alphaproteobacteria</taxon>
        <taxon>Hyphomicrobiales</taxon>
        <taxon>Nitrobacteraceae</taxon>
        <taxon>Bradyrhizobium</taxon>
    </lineage>
</organism>
<feature type="region of interest" description="Disordered" evidence="1">
    <location>
        <begin position="1"/>
        <end position="22"/>
    </location>
</feature>
<accession>A0A4Q1UT11</accession>
<dbReference type="AlphaFoldDB" id="A0A4Q1UT11"/>
<dbReference type="Proteomes" id="UP000290819">
    <property type="component" value="Unassembled WGS sequence"/>
</dbReference>
<evidence type="ECO:0000256" key="1">
    <source>
        <dbReference type="SAM" id="MobiDB-lite"/>
    </source>
</evidence>
<gene>
    <name evidence="2" type="ORF">B5V03_25110</name>
</gene>
<dbReference type="OrthoDB" id="8139096at2"/>
<protein>
    <submittedName>
        <fullName evidence="2">Uncharacterized protein</fullName>
    </submittedName>
</protein>
<dbReference type="RefSeq" id="WP_129273106.1">
    <property type="nucleotide sequence ID" value="NZ_MZXW01000035.1"/>
</dbReference>
<name>A0A4Q1UT11_9BRAD</name>
<dbReference type="EMBL" id="MZXW01000035">
    <property type="protein sequence ID" value="RXT41805.1"/>
    <property type="molecule type" value="Genomic_DNA"/>
</dbReference>
<proteinExistence type="predicted"/>
<evidence type="ECO:0000313" key="3">
    <source>
        <dbReference type="Proteomes" id="UP000290819"/>
    </source>
</evidence>
<reference evidence="2 3" key="1">
    <citation type="submission" date="2017-03" db="EMBL/GenBank/DDBJ databases">
        <authorList>
            <person name="Safronova V.I."/>
            <person name="Sazanova A.L."/>
            <person name="Chirak E.R."/>
        </authorList>
    </citation>
    <scope>NUCLEOTIDE SEQUENCE [LARGE SCALE GENOMIC DNA]</scope>
    <source>
        <strain evidence="2 3">Opo-243</strain>
    </source>
</reference>
<keyword evidence="3" id="KW-1185">Reference proteome</keyword>
<sequence length="82" mass="9196">MRLISRGAGRPTGLDASSAIRPTPDEVAEFERLDATAPLDETGCPAWSFEGEPLTACERRWLELYRKLENFERLAKTCGRGR</sequence>
<comment type="caution">
    <text evidence="2">The sequence shown here is derived from an EMBL/GenBank/DDBJ whole genome shotgun (WGS) entry which is preliminary data.</text>
</comment>